<feature type="transmembrane region" description="Helical" evidence="1">
    <location>
        <begin position="150"/>
        <end position="171"/>
    </location>
</feature>
<dbReference type="Proteomes" id="UP001500542">
    <property type="component" value="Unassembled WGS sequence"/>
</dbReference>
<proteinExistence type="predicted"/>
<gene>
    <name evidence="2" type="ORF">GCM10009554_63920</name>
</gene>
<name>A0ABN1REF3_9ACTN</name>
<accession>A0ABN1REF3</accession>
<dbReference type="InterPro" id="IPR036259">
    <property type="entry name" value="MFS_trans_sf"/>
</dbReference>
<evidence type="ECO:0000313" key="2">
    <source>
        <dbReference type="EMBL" id="GAA0955706.1"/>
    </source>
</evidence>
<dbReference type="InterPro" id="IPR046291">
    <property type="entry name" value="DUF6328"/>
</dbReference>
<feature type="transmembrane region" description="Helical" evidence="1">
    <location>
        <begin position="48"/>
        <end position="69"/>
    </location>
</feature>
<keyword evidence="3" id="KW-1185">Reference proteome</keyword>
<feature type="transmembrane region" description="Helical" evidence="1">
    <location>
        <begin position="125"/>
        <end position="144"/>
    </location>
</feature>
<keyword evidence="1" id="KW-0472">Membrane</keyword>
<dbReference type="EMBL" id="BAAAHK010000017">
    <property type="protein sequence ID" value="GAA0955706.1"/>
    <property type="molecule type" value="Genomic_DNA"/>
</dbReference>
<feature type="transmembrane region" description="Helical" evidence="1">
    <location>
        <begin position="81"/>
        <end position="105"/>
    </location>
</feature>
<dbReference type="SUPFAM" id="SSF103473">
    <property type="entry name" value="MFS general substrate transporter"/>
    <property type="match status" value="1"/>
</dbReference>
<dbReference type="Pfam" id="PF19853">
    <property type="entry name" value="DUF6328"/>
    <property type="match status" value="1"/>
</dbReference>
<keyword evidence="1" id="KW-0812">Transmembrane</keyword>
<reference evidence="2 3" key="1">
    <citation type="journal article" date="2019" name="Int. J. Syst. Evol. Microbiol.">
        <title>The Global Catalogue of Microorganisms (GCM) 10K type strain sequencing project: providing services to taxonomists for standard genome sequencing and annotation.</title>
        <authorList>
            <consortium name="The Broad Institute Genomics Platform"/>
            <consortium name="The Broad Institute Genome Sequencing Center for Infectious Disease"/>
            <person name="Wu L."/>
            <person name="Ma J."/>
        </authorList>
    </citation>
    <scope>NUCLEOTIDE SEQUENCE [LARGE SCALE GENOMIC DNA]</scope>
    <source>
        <strain evidence="2 3">JCM 10977</strain>
    </source>
</reference>
<keyword evidence="1" id="KW-1133">Transmembrane helix</keyword>
<organism evidence="2 3">
    <name type="scientific">Kribbella koreensis</name>
    <dbReference type="NCBI Taxonomy" id="57909"/>
    <lineage>
        <taxon>Bacteria</taxon>
        <taxon>Bacillati</taxon>
        <taxon>Actinomycetota</taxon>
        <taxon>Actinomycetes</taxon>
        <taxon>Propionibacteriales</taxon>
        <taxon>Kribbellaceae</taxon>
        <taxon>Kribbella</taxon>
    </lineage>
</organism>
<comment type="caution">
    <text evidence="2">The sequence shown here is derived from an EMBL/GenBank/DDBJ whole genome shotgun (WGS) entry which is preliminary data.</text>
</comment>
<evidence type="ECO:0000256" key="1">
    <source>
        <dbReference type="SAM" id="Phobius"/>
    </source>
</evidence>
<protein>
    <submittedName>
        <fullName evidence="2">DUF6328 family protein</fullName>
    </submittedName>
</protein>
<sequence length="179" mass="19922">MRLSSVCGTIYRMTDEPQPHTARYQRLEEDAGERLDRQWIELLQELRLAQTGTQILFAFLLGIAFTPVFQDADAFTHDVYAVTLIASALATGLFLAPVSFARIVFRRGIRDKMIPIAGRMTTTGLVILIVAISGGLLLVLDVVLNRTTAIIIVAVVVAWFLAFWYVLPAWVRRASAGEE</sequence>
<evidence type="ECO:0000313" key="3">
    <source>
        <dbReference type="Proteomes" id="UP001500542"/>
    </source>
</evidence>